<dbReference type="InterPro" id="IPR050769">
    <property type="entry name" value="NAT_camello-type"/>
</dbReference>
<evidence type="ECO:0000259" key="2">
    <source>
        <dbReference type="PROSITE" id="PS51186"/>
    </source>
</evidence>
<evidence type="ECO:0000313" key="4">
    <source>
        <dbReference type="Proteomes" id="UP000431913"/>
    </source>
</evidence>
<name>A0A6I2U399_9FIRM</name>
<proteinExistence type="predicted"/>
<evidence type="ECO:0000313" key="3">
    <source>
        <dbReference type="EMBL" id="MST92197.1"/>
    </source>
</evidence>
<organism evidence="3 4">
    <name type="scientific">Ruthenibacterium lactatiformans</name>
    <dbReference type="NCBI Taxonomy" id="1550024"/>
    <lineage>
        <taxon>Bacteria</taxon>
        <taxon>Bacillati</taxon>
        <taxon>Bacillota</taxon>
        <taxon>Clostridia</taxon>
        <taxon>Eubacteriales</taxon>
        <taxon>Oscillospiraceae</taxon>
        <taxon>Ruthenibacterium</taxon>
    </lineage>
</organism>
<dbReference type="InterPro" id="IPR016181">
    <property type="entry name" value="Acyl_CoA_acyltransferase"/>
</dbReference>
<dbReference type="Proteomes" id="UP000431913">
    <property type="component" value="Unassembled WGS sequence"/>
</dbReference>
<dbReference type="InterPro" id="IPR000182">
    <property type="entry name" value="GNAT_dom"/>
</dbReference>
<comment type="caution">
    <text evidence="3">The sequence shown here is derived from an EMBL/GenBank/DDBJ whole genome shotgun (WGS) entry which is preliminary data.</text>
</comment>
<gene>
    <name evidence="3" type="ORF">FYJ76_09660</name>
</gene>
<dbReference type="Gene3D" id="3.40.630.30">
    <property type="match status" value="1"/>
</dbReference>
<dbReference type="SUPFAM" id="SSF55729">
    <property type="entry name" value="Acyl-CoA N-acyltransferases (Nat)"/>
    <property type="match status" value="1"/>
</dbReference>
<dbReference type="GO" id="GO:0008080">
    <property type="term" value="F:N-acetyltransferase activity"/>
    <property type="evidence" value="ECO:0007669"/>
    <property type="project" value="InterPro"/>
</dbReference>
<feature type="domain" description="N-acetyltransferase" evidence="2">
    <location>
        <begin position="6"/>
        <end position="174"/>
    </location>
</feature>
<keyword evidence="1 3" id="KW-0808">Transferase</keyword>
<dbReference type="PANTHER" id="PTHR13947:SF37">
    <property type="entry name" value="LD18367P"/>
    <property type="match status" value="1"/>
</dbReference>
<dbReference type="CDD" id="cd04301">
    <property type="entry name" value="NAT_SF"/>
    <property type="match status" value="1"/>
</dbReference>
<protein>
    <submittedName>
        <fullName evidence="3">GNAT family N-acetyltransferase</fullName>
    </submittedName>
</protein>
<sequence>MRVYMIEIKEEKGTTRAGQITELLHRSFAEHQCRGLVFAAAVQNEAITCQRMQSGTCLVAEKDNRLVGTVIVSFFVPPLPDYWPNRDAWYFKVPFAEIGQLAVDPTERRSGIGKALLQKAEELCDGKVDLICLNTALPAREIISFYKHCGYVTMGACSWAATPYNSIILVKPLSTQAKRQSNSLKRWILYRKDRLRVSMCRRFLHRYDEVNI</sequence>
<accession>A0A6I2U399</accession>
<dbReference type="AlphaFoldDB" id="A0A6I2U399"/>
<dbReference type="PANTHER" id="PTHR13947">
    <property type="entry name" value="GNAT FAMILY N-ACETYLTRANSFERASE"/>
    <property type="match status" value="1"/>
</dbReference>
<dbReference type="PROSITE" id="PS51186">
    <property type="entry name" value="GNAT"/>
    <property type="match status" value="1"/>
</dbReference>
<reference evidence="3 4" key="1">
    <citation type="submission" date="2019-08" db="EMBL/GenBank/DDBJ databases">
        <title>In-depth cultivation of the pig gut microbiome towards novel bacterial diversity and tailored functional studies.</title>
        <authorList>
            <person name="Wylensek D."/>
            <person name="Hitch T.C.A."/>
            <person name="Clavel T."/>
        </authorList>
    </citation>
    <scope>NUCLEOTIDE SEQUENCE [LARGE SCALE GENOMIC DNA]</scope>
    <source>
        <strain evidence="3 4">WCA3-601-WT-6J</strain>
    </source>
</reference>
<evidence type="ECO:0000256" key="1">
    <source>
        <dbReference type="ARBA" id="ARBA00022679"/>
    </source>
</evidence>
<dbReference type="EMBL" id="VUNJ01000009">
    <property type="protein sequence ID" value="MST92197.1"/>
    <property type="molecule type" value="Genomic_DNA"/>
</dbReference>
<dbReference type="Pfam" id="PF00583">
    <property type="entry name" value="Acetyltransf_1"/>
    <property type="match status" value="1"/>
</dbReference>